<comment type="caution">
    <text evidence="1">The sequence shown here is derived from an EMBL/GenBank/DDBJ whole genome shotgun (WGS) entry which is preliminary data.</text>
</comment>
<protein>
    <submittedName>
        <fullName evidence="1">Uncharacterized protein</fullName>
    </submittedName>
</protein>
<keyword evidence="2" id="KW-1185">Reference proteome</keyword>
<gene>
    <name evidence="1" type="ORF">CBOVIS_LOCUS7660</name>
</gene>
<dbReference type="AlphaFoldDB" id="A0A8S1ENP3"/>
<evidence type="ECO:0000313" key="2">
    <source>
        <dbReference type="Proteomes" id="UP000494206"/>
    </source>
</evidence>
<name>A0A8S1ENP3_9PELO</name>
<reference evidence="1 2" key="1">
    <citation type="submission" date="2020-04" db="EMBL/GenBank/DDBJ databases">
        <authorList>
            <person name="Laetsch R D."/>
            <person name="Stevens L."/>
            <person name="Kumar S."/>
            <person name="Blaxter L. M."/>
        </authorList>
    </citation>
    <scope>NUCLEOTIDE SEQUENCE [LARGE SCALE GENOMIC DNA]</scope>
</reference>
<dbReference type="OrthoDB" id="5825015at2759"/>
<dbReference type="Proteomes" id="UP000494206">
    <property type="component" value="Unassembled WGS sequence"/>
</dbReference>
<dbReference type="EMBL" id="CADEPM010000004">
    <property type="protein sequence ID" value="CAB3405464.1"/>
    <property type="molecule type" value="Genomic_DNA"/>
</dbReference>
<organism evidence="1 2">
    <name type="scientific">Caenorhabditis bovis</name>
    <dbReference type="NCBI Taxonomy" id="2654633"/>
    <lineage>
        <taxon>Eukaryota</taxon>
        <taxon>Metazoa</taxon>
        <taxon>Ecdysozoa</taxon>
        <taxon>Nematoda</taxon>
        <taxon>Chromadorea</taxon>
        <taxon>Rhabditida</taxon>
        <taxon>Rhabditina</taxon>
        <taxon>Rhabditomorpha</taxon>
        <taxon>Rhabditoidea</taxon>
        <taxon>Rhabditidae</taxon>
        <taxon>Peloderinae</taxon>
        <taxon>Caenorhabditis</taxon>
    </lineage>
</organism>
<sequence>MDGNSERPENNRNRANFHGQINLGSLFLHPGQGGQGFDFGVGQGANILGFGGDRSFKLAGNSAGVALGSNNGALIGGERVGVDGGLGAGREGLEMGSQVQFGNNPNPMHPAGQFGSFLENMKNFFAFLGNGMPMSPPPSPPFSIGSIGVSTLSPMVTTTTIITPWAKMDGDTSDEDGVEVIPPNNGDNLPTIGQSKSAELLGTDFSKDSDGDEFSEELFTAKTDRPRQLPGLIEFV</sequence>
<accession>A0A8S1ENP3</accession>
<proteinExistence type="predicted"/>
<evidence type="ECO:0000313" key="1">
    <source>
        <dbReference type="EMBL" id="CAB3405464.1"/>
    </source>
</evidence>